<organism evidence="1">
    <name type="scientific">termite gut metagenome</name>
    <dbReference type="NCBI Taxonomy" id="433724"/>
    <lineage>
        <taxon>unclassified sequences</taxon>
        <taxon>metagenomes</taxon>
        <taxon>organismal metagenomes</taxon>
    </lineage>
</organism>
<sequence length="128" mass="14614">MALFQENEFNLNINPVGAGGCRLQASTTNKVDMITIELYELKNICMDMAELGAANYAKLLYPAKDNVSQREAYRMFDEARVKNWLKRGLLHTVRSGETKKSKILYSYAELLALEKTERMDKIVNNLTC</sequence>
<accession>A0A5J4RZ50</accession>
<evidence type="ECO:0000313" key="1">
    <source>
        <dbReference type="EMBL" id="KAA6338351.1"/>
    </source>
</evidence>
<proteinExistence type="predicted"/>
<gene>
    <name evidence="1" type="ORF">EZS27_013649</name>
</gene>
<dbReference type="AlphaFoldDB" id="A0A5J4RZ50"/>
<reference evidence="1" key="1">
    <citation type="submission" date="2019-03" db="EMBL/GenBank/DDBJ databases">
        <title>Single cell metagenomics reveals metabolic interactions within the superorganism composed of flagellate Streblomastix strix and complex community of Bacteroidetes bacteria on its surface.</title>
        <authorList>
            <person name="Treitli S.C."/>
            <person name="Kolisko M."/>
            <person name="Husnik F."/>
            <person name="Keeling P."/>
            <person name="Hampl V."/>
        </authorList>
    </citation>
    <scope>NUCLEOTIDE SEQUENCE</scope>
    <source>
        <strain evidence="1">STM</strain>
    </source>
</reference>
<dbReference type="EMBL" id="SNRY01000625">
    <property type="protein sequence ID" value="KAA6338351.1"/>
    <property type="molecule type" value="Genomic_DNA"/>
</dbReference>
<name>A0A5J4RZ50_9ZZZZ</name>
<comment type="caution">
    <text evidence="1">The sequence shown here is derived from an EMBL/GenBank/DDBJ whole genome shotgun (WGS) entry which is preliminary data.</text>
</comment>
<protein>
    <submittedName>
        <fullName evidence="1">Uncharacterized protein</fullName>
    </submittedName>
</protein>